<evidence type="ECO:0000313" key="3">
    <source>
        <dbReference type="Proteomes" id="UP000427769"/>
    </source>
</evidence>
<evidence type="ECO:0000259" key="1">
    <source>
        <dbReference type="Pfam" id="PF13649"/>
    </source>
</evidence>
<dbReference type="GO" id="GO:0008757">
    <property type="term" value="F:S-adenosylmethionine-dependent methyltransferase activity"/>
    <property type="evidence" value="ECO:0007669"/>
    <property type="project" value="InterPro"/>
</dbReference>
<dbReference type="Pfam" id="PF13649">
    <property type="entry name" value="Methyltransf_25"/>
    <property type="match status" value="1"/>
</dbReference>
<dbReference type="InterPro" id="IPR029063">
    <property type="entry name" value="SAM-dependent_MTases_sf"/>
</dbReference>
<gene>
    <name evidence="2" type="ORF">DSCW_43630</name>
</gene>
<reference evidence="2 3" key="1">
    <citation type="submission" date="2019-11" db="EMBL/GenBank/DDBJ databases">
        <title>Comparative genomics of hydrocarbon-degrading Desulfosarcina strains.</title>
        <authorList>
            <person name="Watanabe M."/>
            <person name="Kojima H."/>
            <person name="Fukui M."/>
        </authorList>
    </citation>
    <scope>NUCLEOTIDE SEQUENCE [LARGE SCALE GENOMIC DNA]</scope>
    <source>
        <strain evidence="2 3">PP31</strain>
    </source>
</reference>
<keyword evidence="3" id="KW-1185">Reference proteome</keyword>
<sequence length="223" mass="24585">MNAANAYYAQKLSAHRLDRVYTIARPRVRQYLQAEMDHVQAAIRPGDRVLELGCGTGRVLAHVARDAGMAWGVDTAFASVALARLRYPDLGWAVMDAARLGFPPGCFDLVIGVQNFISACKVPPEDLVRESLRVTRPGGRVLLSSYAEAFWPHRLEWFRDQADEGLLGAIDKDATGNGVIVGQDGFRATTFSPEDFADLARRLGADVDVYEIDRSSVFCQIIK</sequence>
<dbReference type="PANTHER" id="PTHR42912:SF80">
    <property type="entry name" value="METHYLTRANSFERASE DOMAIN-CONTAINING PROTEIN"/>
    <property type="match status" value="1"/>
</dbReference>
<dbReference type="Proteomes" id="UP000427769">
    <property type="component" value="Chromosome"/>
</dbReference>
<dbReference type="SUPFAM" id="SSF53335">
    <property type="entry name" value="S-adenosyl-L-methionine-dependent methyltransferases"/>
    <property type="match status" value="1"/>
</dbReference>
<dbReference type="InterPro" id="IPR041698">
    <property type="entry name" value="Methyltransf_25"/>
</dbReference>
<organism evidence="2 3">
    <name type="scientific">Desulfosarcina widdelii</name>
    <dbReference type="NCBI Taxonomy" id="947919"/>
    <lineage>
        <taxon>Bacteria</taxon>
        <taxon>Pseudomonadati</taxon>
        <taxon>Thermodesulfobacteriota</taxon>
        <taxon>Desulfobacteria</taxon>
        <taxon>Desulfobacterales</taxon>
        <taxon>Desulfosarcinaceae</taxon>
        <taxon>Desulfosarcina</taxon>
    </lineage>
</organism>
<accession>A0A5K7Z598</accession>
<dbReference type="CDD" id="cd02440">
    <property type="entry name" value="AdoMet_MTases"/>
    <property type="match status" value="1"/>
</dbReference>
<dbReference type="PANTHER" id="PTHR42912">
    <property type="entry name" value="METHYLTRANSFERASE"/>
    <property type="match status" value="1"/>
</dbReference>
<feature type="domain" description="Methyltransferase" evidence="1">
    <location>
        <begin position="49"/>
        <end position="139"/>
    </location>
</feature>
<dbReference type="EMBL" id="AP021875">
    <property type="protein sequence ID" value="BBO76946.1"/>
    <property type="molecule type" value="Genomic_DNA"/>
</dbReference>
<name>A0A5K7Z598_9BACT</name>
<dbReference type="InterPro" id="IPR050508">
    <property type="entry name" value="Methyltransf_Superfamily"/>
</dbReference>
<proteinExistence type="predicted"/>
<dbReference type="Gene3D" id="3.40.50.150">
    <property type="entry name" value="Vaccinia Virus protein VP39"/>
    <property type="match status" value="1"/>
</dbReference>
<dbReference type="OrthoDB" id="5456009at2"/>
<protein>
    <recommendedName>
        <fullName evidence="1">Methyltransferase domain-containing protein</fullName>
    </recommendedName>
</protein>
<evidence type="ECO:0000313" key="2">
    <source>
        <dbReference type="EMBL" id="BBO76946.1"/>
    </source>
</evidence>
<dbReference type="KEGG" id="dwd:DSCW_43630"/>
<dbReference type="RefSeq" id="WP_155305743.1">
    <property type="nucleotide sequence ID" value="NZ_AP021875.1"/>
</dbReference>
<dbReference type="AlphaFoldDB" id="A0A5K7Z598"/>